<proteinExistence type="predicted"/>
<comment type="caution">
    <text evidence="5">The sequence shown here is derived from an EMBL/GenBank/DDBJ whole genome shotgun (WGS) entry which is preliminary data.</text>
</comment>
<dbReference type="NCBIfam" id="TIGR03696">
    <property type="entry name" value="Rhs_assc_core"/>
    <property type="match status" value="1"/>
</dbReference>
<name>A0A388T4V5_9ACTN</name>
<dbReference type="PRINTS" id="PR00394">
    <property type="entry name" value="RHSPROTEIN"/>
</dbReference>
<dbReference type="PANTHER" id="PTHR32305">
    <property type="match status" value="1"/>
</dbReference>
<feature type="domain" description="RHS protein conserved region" evidence="2">
    <location>
        <begin position="1344"/>
        <end position="1374"/>
    </location>
</feature>
<dbReference type="PANTHER" id="PTHR32305:SF15">
    <property type="entry name" value="PROTEIN RHSA-RELATED"/>
    <property type="match status" value="1"/>
</dbReference>
<dbReference type="Pfam" id="PF21725">
    <property type="entry name" value="T7SS_signal"/>
    <property type="match status" value="1"/>
</dbReference>
<sequence length="1583" mass="171318">MGGARLMADLGDLGKALGRGIDLVVSGVDKAGEKAGEGIDWTTDRIGDGLEKAGADGWADGVEDWGDEIASSLGAEVGEQRLGQTEEAAELVHGNPEAIASTVRNLRDFRRAFELVGDGMKRLDSAHWKGEAADAFRARFETLPTDWLHAADAFGAAAEALETYAKAVTGAQGRAREAIALHREGEAESRAAVDAHNRKVDAYNAARNSDNPPPRPGPFTDPGTARRERAQEILDGARRHRDEAAGSARSAVTAAMAHAPKEPAGLEKARMELADYALGQSVEATHLAGGAVKGTAGLISFVRSVNPIDSYNLTHPAEYYKGLNTTLAGLVSTAANPDRALKNAWDAAKGDPSEFVGRLIPEIVGTKGAGLVRGGLRAGAKAVPDTPSKARDGQRGDPEGKGRRCGETRCDGDPVDVASGRVLLPQTDITLPGSLPLLFRRTFDSSYRAGRWFGATWSSTVDQRLEIDSEGVVLACDEGSLLAYPHPAPGVPVLPAHGRRWPLDRTGDGYTVTDPGTGRVRHFTRHTGELALLTRIDDRNGRWIAFDHDDSGAPTSIVHHGGYHLKLTTVGGRVTALHLAGAAPDGSDQEVLRYGYTDGHLTEVVDSTGRPVRFGYDELGRMTSWTDTNGGHYDYVYDDLDRCVYQSGTNGHVESRFTWDGTDPGTGLRTTSMTDGLGHTRRYVINERQQVAAEIDANGAVTRFAYDPFDRLLATTDPLGHVTATTYDEGGRPLTVRRPDGRVLSAEYDGLGLPVRVRGADGTVVRRTYDGRGNRTSATDASGATTHVAYDGAGHPTSVTDALGHTTRVRCDRAGLPLEITDPLGATTRCERDLFGRPVTITDPLGAVTRLEWTVEGRLARRVEADGGVRSWTYDGEGNCTGHTDAMGGTTTYEYTDFDLLAARTGPDGVRYEFTHDCNLRLTRVTNPQGLTWDYAYDPAGLPISETDFDGRTLTYAYDAAGRLVSRENGLGQRVRLEHNALGQVVRKDADGSVTTYAYDVFDELAVAAGPDATLKRLRDRYGRLRTESVDGRETTFAYDAAGRRTGRTTPTGAVSTWSYDAAGRRSELTASGRTIGFERDPAGRELARRIGGTVTLHHAFDPMGRLTEQHLTGTDGSLQRRGYTYRADGYLVGIDDLPSGTRTFDLDAAGRVTAVHAANWTERYAYDAAGNQTEASWPAAHPGHEATGPRSYTGTRITRAGGVRYEHDAQGRIVLRRKARLSRKPDTWRYAWDAEDRLTSVTTPDGTVWRYRYDALGRRTAKQRLAGDGETVLEQVTFTWDGATLCEQTTESADLPHPVALTWDHDGLHPLAQTERILPAGPPQDPGTSRLPREAVDERFFAIVTDLVGTPSELVDESGEIAWRTRSTLWGTTAWATSSTAYTPLRFPGQYFDPETGLHYNFHRHYDPETARYLSADPLGLAPAPNPAAYVHNPHASTDCLGLAPDACANGGSWDPEEAPHLYRGVGYANEHSRPEWLKMYENALRGVAEPLGGHSDAQLHAGGRTDSVFTSWTTYYEEMALEESFRGNGPGIVLRIPNAEGSTYNRVGGVSFPYDEGEVLIRGTVSGAEVSINGGPWTRIN</sequence>
<feature type="domain" description="Putative T7SS secretion signal" evidence="4">
    <location>
        <begin position="27"/>
        <end position="263"/>
    </location>
</feature>
<gene>
    <name evidence="5" type="ORF">SSP531S_54830</name>
</gene>
<dbReference type="Gene3D" id="2.180.10.10">
    <property type="entry name" value="RHS repeat-associated core"/>
    <property type="match status" value="3"/>
</dbReference>
<dbReference type="EMBL" id="BGZL01000026">
    <property type="protein sequence ID" value="GBQ03993.1"/>
    <property type="molecule type" value="Genomic_DNA"/>
</dbReference>
<feature type="region of interest" description="Disordered" evidence="1">
    <location>
        <begin position="378"/>
        <end position="411"/>
    </location>
</feature>
<feature type="compositionally biased region" description="Basic and acidic residues" evidence="1">
    <location>
        <begin position="388"/>
        <end position="411"/>
    </location>
</feature>
<dbReference type="InterPro" id="IPR049082">
    <property type="entry name" value="T7SS_signal"/>
</dbReference>
<evidence type="ECO:0000259" key="2">
    <source>
        <dbReference type="Pfam" id="PF03527"/>
    </source>
</evidence>
<reference evidence="5 6" key="1">
    <citation type="submission" date="2018-07" db="EMBL/GenBank/DDBJ databases">
        <title>Whole Genome Shotgun Sequence of Streptomyces spongiicola strain 531S.</title>
        <authorList>
            <person name="Dohra H."/>
            <person name="Kodani S."/>
        </authorList>
    </citation>
    <scope>NUCLEOTIDE SEQUENCE [LARGE SCALE GENOMIC DNA]</scope>
    <source>
        <strain evidence="5 6">531S</strain>
    </source>
</reference>
<dbReference type="Proteomes" id="UP000265354">
    <property type="component" value="Unassembled WGS sequence"/>
</dbReference>
<dbReference type="InterPro" id="IPR001826">
    <property type="entry name" value="RHS"/>
</dbReference>
<dbReference type="InterPro" id="IPR022385">
    <property type="entry name" value="Rhs_assc_core"/>
</dbReference>
<dbReference type="InterPro" id="IPR031325">
    <property type="entry name" value="RHS_repeat"/>
</dbReference>
<dbReference type="Pfam" id="PF20148">
    <property type="entry name" value="DUF6531"/>
    <property type="match status" value="1"/>
</dbReference>
<accession>A0A388T4V5</accession>
<evidence type="ECO:0000313" key="6">
    <source>
        <dbReference type="Proteomes" id="UP000265354"/>
    </source>
</evidence>
<evidence type="ECO:0000259" key="3">
    <source>
        <dbReference type="Pfam" id="PF20148"/>
    </source>
</evidence>
<dbReference type="InterPro" id="IPR045351">
    <property type="entry name" value="DUF6531"/>
</dbReference>
<feature type="domain" description="DUF6531" evidence="3">
    <location>
        <begin position="412"/>
        <end position="484"/>
    </location>
</feature>
<dbReference type="NCBIfam" id="TIGR01643">
    <property type="entry name" value="YD_repeat_2x"/>
    <property type="match status" value="14"/>
</dbReference>
<evidence type="ECO:0000256" key="1">
    <source>
        <dbReference type="SAM" id="MobiDB-lite"/>
    </source>
</evidence>
<dbReference type="Pfam" id="PF05593">
    <property type="entry name" value="RHS_repeat"/>
    <property type="match status" value="10"/>
</dbReference>
<evidence type="ECO:0008006" key="7">
    <source>
        <dbReference type="Google" id="ProtNLM"/>
    </source>
</evidence>
<dbReference type="InterPro" id="IPR006530">
    <property type="entry name" value="YD"/>
</dbReference>
<organism evidence="5 6">
    <name type="scientific">Streptomyces spongiicola</name>
    <dbReference type="NCBI Taxonomy" id="1690221"/>
    <lineage>
        <taxon>Bacteria</taxon>
        <taxon>Bacillati</taxon>
        <taxon>Actinomycetota</taxon>
        <taxon>Actinomycetes</taxon>
        <taxon>Kitasatosporales</taxon>
        <taxon>Streptomycetaceae</taxon>
        <taxon>Streptomyces</taxon>
    </lineage>
</organism>
<dbReference type="Pfam" id="PF03527">
    <property type="entry name" value="RHS"/>
    <property type="match status" value="1"/>
</dbReference>
<dbReference type="InterPro" id="IPR050708">
    <property type="entry name" value="T6SS_VgrG/RHS"/>
</dbReference>
<feature type="region of interest" description="Disordered" evidence="1">
    <location>
        <begin position="203"/>
        <end position="225"/>
    </location>
</feature>
<evidence type="ECO:0000259" key="4">
    <source>
        <dbReference type="Pfam" id="PF21725"/>
    </source>
</evidence>
<protein>
    <recommendedName>
        <fullName evidence="7">Type IV secretion protein Rhs</fullName>
    </recommendedName>
</protein>
<evidence type="ECO:0000313" key="5">
    <source>
        <dbReference type="EMBL" id="GBQ03993.1"/>
    </source>
</evidence>